<feature type="compositionally biased region" description="Polar residues" evidence="1">
    <location>
        <begin position="1132"/>
        <end position="1142"/>
    </location>
</feature>
<feature type="region of interest" description="Disordered" evidence="1">
    <location>
        <begin position="1015"/>
        <end position="1047"/>
    </location>
</feature>
<feature type="compositionally biased region" description="Basic and acidic residues" evidence="1">
    <location>
        <begin position="1145"/>
        <end position="1155"/>
    </location>
</feature>
<dbReference type="InterPro" id="IPR012340">
    <property type="entry name" value="NA-bd_OB-fold"/>
</dbReference>
<feature type="region of interest" description="Disordered" evidence="1">
    <location>
        <begin position="1061"/>
        <end position="1081"/>
    </location>
</feature>
<organism evidence="2">
    <name type="scientific">Amblyomma aureolatum</name>
    <dbReference type="NCBI Taxonomy" id="187763"/>
    <lineage>
        <taxon>Eukaryota</taxon>
        <taxon>Metazoa</taxon>
        <taxon>Ecdysozoa</taxon>
        <taxon>Arthropoda</taxon>
        <taxon>Chelicerata</taxon>
        <taxon>Arachnida</taxon>
        <taxon>Acari</taxon>
        <taxon>Parasitiformes</taxon>
        <taxon>Ixodida</taxon>
        <taxon>Ixodoidea</taxon>
        <taxon>Ixodidae</taxon>
        <taxon>Amblyomminae</taxon>
        <taxon>Amblyomma</taxon>
    </lineage>
</organism>
<feature type="compositionally biased region" description="Low complexity" evidence="1">
    <location>
        <begin position="1022"/>
        <end position="1034"/>
    </location>
</feature>
<dbReference type="Gene3D" id="2.40.50.140">
    <property type="entry name" value="Nucleic acid-binding proteins"/>
    <property type="match status" value="1"/>
</dbReference>
<feature type="region of interest" description="Disordered" evidence="1">
    <location>
        <begin position="1117"/>
        <end position="1177"/>
    </location>
</feature>
<dbReference type="EMBL" id="GFAC01002751">
    <property type="protein sequence ID" value="JAT96437.1"/>
    <property type="molecule type" value="mRNA"/>
</dbReference>
<evidence type="ECO:0000256" key="1">
    <source>
        <dbReference type="SAM" id="MobiDB-lite"/>
    </source>
</evidence>
<feature type="region of interest" description="Disordered" evidence="1">
    <location>
        <begin position="456"/>
        <end position="491"/>
    </location>
</feature>
<sequence>FEEGKYGNLLTCGLAEGDSVSLDATKSEGHKAAFKATRVSRIDSQASDSASKLQLAKEQPGDEDDRLNDQRGVIHSVKPGFGFIVFGPKKKNCAFFHGSIVDKAVAKSSRNLTEFLTVGDRVHFDAKLDDKGSKWVKWKATRVWRAPTPVNSACNSDIDSGDEVFMSEDEDEIQGFLNDSEQESSDVDVEDYPVGCPDWEAPPRRLPHQGDLPCGAERLLEWTARKKVSGMKGFFVPYTDKTGLVFWLDKSVGVHVVITTVYHMGKQIKSFSELGPDCSPACGVEVFFDAVEADDMWVATLVWTGERPAKLHVNYSEHIFNSVLALVRVEASTCKGNNTDIECPLSALSGKEPSVNIFPNGKGVVTKVLPDAAVCNVQEPDGYRQLKFTHFYKDGSAHVEHLNKILQTGDVVSVDYMVGTSCGEEYVHCGLVWQGRKPLDAAQLSPEDFMNQISTRPAQRNASSPATSQDQPSSGPAVAPTAKKQENGLHVPLDKSSLDQLLREAPATGTTTPMHSGARSLNGGAVLPKKKRAAKVAAPSAEPSISVYPNATGTITQVLDCFATVQVKEAEATRKVEFSIDCFYKDGVVVMDDLNEILGMGDEVSLDYMVGNTGCKEVVRCDLVWQGKRPHNVRCLGPDDFAKELNIAQPSAGVTVSIDDLCSGWKQESLPQNNLAAPERQQVVDKVETDELEVNTSLLKRSPEQAAKNIEQSPLPAESTNSPRHVASGIDDETLLRLIRTVVEEYQAKLREELQRSMQAFMERPKVIVVCDAATQTNREDTAVASSSCGDQTPPFFSPCSSPIKELDHLCDPPEADSTLLQPRALSFGAFQPVEASSVPPGLNTPLHPGNASDVPVTDSTSQSPALAEGEFMLHSVKASEMAGTVSQPAEASDTQVVDVKNLATDTASQALELLHRPCAESEVPQSFETTNKDPTCAIVSHSEPAANDTFVLQPADSHVPVQNASVLELSIPLKTEGNCDSSDEHCRDRDTKHPLEMLHPPDCEVVPISGSATFEAERTSDGLSSEKSTSSLSEEPDKVPANASVLQPVESESVLIGDGTYLQPPSALDAPCGGGTSVHPIEESSIMKADEGSSHLHNNGATEPLETVNAPDHCVAPLSGGAVFEPERTSNKPPSENTSLLSDAPHRASADDSVLRPVESESSIVEDSSACSQPGAGTLDTVFEGTSTHRVEALGAVRAGLEGTLQPLAKAFTPESLGLHTADLMQDSQTQLAGNTVSVVLDGLERPFDQAKGAPKSASVGVALSETLETVELPGDNTSP</sequence>
<feature type="region of interest" description="Disordered" evidence="1">
    <location>
        <begin position="837"/>
        <end position="864"/>
    </location>
</feature>
<proteinExistence type="evidence at transcript level"/>
<name>A0A1E1XB17_9ACAR</name>
<feature type="compositionally biased region" description="Polar residues" evidence="1">
    <location>
        <begin position="456"/>
        <end position="474"/>
    </location>
</feature>
<feature type="region of interest" description="Disordered" evidence="1">
    <location>
        <begin position="697"/>
        <end position="727"/>
    </location>
</feature>
<protein>
    <submittedName>
        <fullName evidence="2">Uncharacterized protein</fullName>
    </submittedName>
</protein>
<feature type="non-terminal residue" evidence="2">
    <location>
        <position position="1"/>
    </location>
</feature>
<accession>A0A1E1XB17</accession>
<reference evidence="2" key="1">
    <citation type="journal article" date="2017" name="Front. Cell. Infect. Microbiol.">
        <title>The Distinct Transcriptional Response of the Midgut of Amblyomma sculptum and Amblyomma aureolatum Ticks to Rickettsia rickettsii Correlates to Their Differences in Susceptibility to Infection.</title>
        <authorList>
            <person name="Martins L.A."/>
            <person name="Galletti M.F.B.M."/>
            <person name="Ribeiro J.M."/>
            <person name="Fujita A."/>
            <person name="Costa F.B."/>
            <person name="Labruna M.B."/>
            <person name="Daffre S."/>
            <person name="Fogaca A.C."/>
        </authorList>
    </citation>
    <scope>NUCLEOTIDE SEQUENCE</scope>
</reference>
<feature type="region of interest" description="Disordered" evidence="1">
    <location>
        <begin position="45"/>
        <end position="69"/>
    </location>
</feature>
<feature type="compositionally biased region" description="Low complexity" evidence="1">
    <location>
        <begin position="1161"/>
        <end position="1173"/>
    </location>
</feature>
<evidence type="ECO:0000313" key="2">
    <source>
        <dbReference type="EMBL" id="JAT96437.1"/>
    </source>
</evidence>